<organism evidence="1 2">
    <name type="scientific">Rhodocollybia butyracea</name>
    <dbReference type="NCBI Taxonomy" id="206335"/>
    <lineage>
        <taxon>Eukaryota</taxon>
        <taxon>Fungi</taxon>
        <taxon>Dikarya</taxon>
        <taxon>Basidiomycota</taxon>
        <taxon>Agaricomycotina</taxon>
        <taxon>Agaricomycetes</taxon>
        <taxon>Agaricomycetidae</taxon>
        <taxon>Agaricales</taxon>
        <taxon>Marasmiineae</taxon>
        <taxon>Omphalotaceae</taxon>
        <taxon>Rhodocollybia</taxon>
    </lineage>
</organism>
<protein>
    <submittedName>
        <fullName evidence="1">Uncharacterized protein</fullName>
    </submittedName>
</protein>
<comment type="caution">
    <text evidence="1">The sequence shown here is derived from an EMBL/GenBank/DDBJ whole genome shotgun (WGS) entry which is preliminary data.</text>
</comment>
<keyword evidence="2" id="KW-1185">Reference proteome</keyword>
<evidence type="ECO:0000313" key="2">
    <source>
        <dbReference type="Proteomes" id="UP000772434"/>
    </source>
</evidence>
<dbReference type="OrthoDB" id="3259165at2759"/>
<dbReference type="EMBL" id="JADNRY010000214">
    <property type="protein sequence ID" value="KAF9061108.1"/>
    <property type="molecule type" value="Genomic_DNA"/>
</dbReference>
<name>A0A9P5PCU7_9AGAR</name>
<sequence>MRSPEFLREQWEMQKHAVTRPLPCQSCSARQKAVEEALHLRKARDTLHDSIKDLQHVLTRRDSEPYEIAEADLELPELRDRLASVQKSLSAREWALGVEGKKRYNHLASSQFITDLMIVRPPSKAPVFFQGVMCFILASEWKLHNHTESSVKRRNPRIQTLAQQFNQLQVHMAAAVKGHKAPSNSVVPRPIPMDKLFDLDVDDAIWDDIGLGDSNDLVEVPLWLSDEQVRTGIRGILLRDRSVEELQRLRYELSVLGEWFKEEWDTLMFAVSMTDDANLLFQLNERRTNLIWLGLGWTQALSNLPADVRPSFVGPEPAQWTEIELETDADHVELLQEMEEDGYQFNDNDLDMGLVEHMDTLALADAQRFGDM</sequence>
<dbReference type="Proteomes" id="UP000772434">
    <property type="component" value="Unassembled WGS sequence"/>
</dbReference>
<reference evidence="1" key="1">
    <citation type="submission" date="2020-11" db="EMBL/GenBank/DDBJ databases">
        <authorList>
            <consortium name="DOE Joint Genome Institute"/>
            <person name="Ahrendt S."/>
            <person name="Riley R."/>
            <person name="Andreopoulos W."/>
            <person name="Labutti K."/>
            <person name="Pangilinan J."/>
            <person name="Ruiz-Duenas F.J."/>
            <person name="Barrasa J.M."/>
            <person name="Sanchez-Garcia M."/>
            <person name="Camarero S."/>
            <person name="Miyauchi S."/>
            <person name="Serrano A."/>
            <person name="Linde D."/>
            <person name="Babiker R."/>
            <person name="Drula E."/>
            <person name="Ayuso-Fernandez I."/>
            <person name="Pacheco R."/>
            <person name="Padilla G."/>
            <person name="Ferreira P."/>
            <person name="Barriuso J."/>
            <person name="Kellner H."/>
            <person name="Castanera R."/>
            <person name="Alfaro M."/>
            <person name="Ramirez L."/>
            <person name="Pisabarro A.G."/>
            <person name="Kuo A."/>
            <person name="Tritt A."/>
            <person name="Lipzen A."/>
            <person name="He G."/>
            <person name="Yan M."/>
            <person name="Ng V."/>
            <person name="Cullen D."/>
            <person name="Martin F."/>
            <person name="Rosso M.-N."/>
            <person name="Henrissat B."/>
            <person name="Hibbett D."/>
            <person name="Martinez A.T."/>
            <person name="Grigoriev I.V."/>
        </authorList>
    </citation>
    <scope>NUCLEOTIDE SEQUENCE</scope>
    <source>
        <strain evidence="1">AH 40177</strain>
    </source>
</reference>
<gene>
    <name evidence="1" type="ORF">BDP27DRAFT_1429324</name>
</gene>
<proteinExistence type="predicted"/>
<dbReference type="AlphaFoldDB" id="A0A9P5PCU7"/>
<accession>A0A9P5PCU7</accession>
<evidence type="ECO:0000313" key="1">
    <source>
        <dbReference type="EMBL" id="KAF9061108.1"/>
    </source>
</evidence>